<evidence type="ECO:0000313" key="2">
    <source>
        <dbReference type="Proteomes" id="UP000298416"/>
    </source>
</evidence>
<reference evidence="1" key="2">
    <citation type="submission" date="2020-08" db="EMBL/GenBank/DDBJ databases">
        <title>Plant Genome Project.</title>
        <authorList>
            <person name="Zhang R.-G."/>
        </authorList>
    </citation>
    <scope>NUCLEOTIDE SEQUENCE</scope>
    <source>
        <strain evidence="1">Huo1</strain>
        <tissue evidence="1">Leaf</tissue>
    </source>
</reference>
<protein>
    <submittedName>
        <fullName evidence="1">Uncharacterized protein</fullName>
    </submittedName>
</protein>
<proteinExistence type="predicted"/>
<accession>A0A8X8YR17</accession>
<gene>
    <name evidence="1" type="ORF">SASPL_106640</name>
</gene>
<name>A0A8X8YR17_SALSN</name>
<dbReference type="AlphaFoldDB" id="A0A8X8YR17"/>
<dbReference type="EMBL" id="PNBA02000002">
    <property type="protein sequence ID" value="KAG6434992.1"/>
    <property type="molecule type" value="Genomic_DNA"/>
</dbReference>
<comment type="caution">
    <text evidence="1">The sequence shown here is derived from an EMBL/GenBank/DDBJ whole genome shotgun (WGS) entry which is preliminary data.</text>
</comment>
<reference evidence="1" key="1">
    <citation type="submission" date="2018-01" db="EMBL/GenBank/DDBJ databases">
        <authorList>
            <person name="Mao J.F."/>
        </authorList>
    </citation>
    <scope>NUCLEOTIDE SEQUENCE</scope>
    <source>
        <strain evidence="1">Huo1</strain>
        <tissue evidence="1">Leaf</tissue>
    </source>
</reference>
<sequence length="111" mass="11824">MHSGGDFVTSLGTASVQAVAVSGTEIRKLRISDWLDASQELLPSRRVGYQQTYSNFCVCGPLWGFGWGTCAEVLVRDLSLMASSDASKSNKSHIASDIIVAQQTIKLSSGA</sequence>
<evidence type="ECO:0000313" key="1">
    <source>
        <dbReference type="EMBL" id="KAG6434992.1"/>
    </source>
</evidence>
<dbReference type="Proteomes" id="UP000298416">
    <property type="component" value="Unassembled WGS sequence"/>
</dbReference>
<organism evidence="1">
    <name type="scientific">Salvia splendens</name>
    <name type="common">Scarlet sage</name>
    <dbReference type="NCBI Taxonomy" id="180675"/>
    <lineage>
        <taxon>Eukaryota</taxon>
        <taxon>Viridiplantae</taxon>
        <taxon>Streptophyta</taxon>
        <taxon>Embryophyta</taxon>
        <taxon>Tracheophyta</taxon>
        <taxon>Spermatophyta</taxon>
        <taxon>Magnoliopsida</taxon>
        <taxon>eudicotyledons</taxon>
        <taxon>Gunneridae</taxon>
        <taxon>Pentapetalae</taxon>
        <taxon>asterids</taxon>
        <taxon>lamiids</taxon>
        <taxon>Lamiales</taxon>
        <taxon>Lamiaceae</taxon>
        <taxon>Nepetoideae</taxon>
        <taxon>Mentheae</taxon>
        <taxon>Salviinae</taxon>
        <taxon>Salvia</taxon>
        <taxon>Salvia subgen. Calosphace</taxon>
        <taxon>core Calosphace</taxon>
    </lineage>
</organism>
<keyword evidence="2" id="KW-1185">Reference proteome</keyword>